<dbReference type="PROSITE" id="PS01125">
    <property type="entry name" value="ROK"/>
    <property type="match status" value="1"/>
</dbReference>
<dbReference type="STRING" id="36805.BOH66_05910"/>
<dbReference type="InterPro" id="IPR036390">
    <property type="entry name" value="WH_DNA-bd_sf"/>
</dbReference>
<comment type="similarity">
    <text evidence="1">Belongs to the ROK (NagC/XylR) family.</text>
</comment>
<gene>
    <name evidence="2" type="ORF">BOH66_05910</name>
</gene>
<dbReference type="OrthoDB" id="4083144at2"/>
<dbReference type="PANTHER" id="PTHR18964:SF149">
    <property type="entry name" value="BIFUNCTIONAL UDP-N-ACETYLGLUCOSAMINE 2-EPIMERASE_N-ACETYLMANNOSAMINE KINASE"/>
    <property type="match status" value="1"/>
</dbReference>
<sequence>MGNYNQAVILEQIRRAGAMSRVELASITGLSAQTVSNICQRMIEAGIIAEGTRSTTTSGRGKPPTPLLLVGDSRFAVGVHVDPSVISTVLLALDGTVITHRRHPAPTAGEPAKTVRLISRQVERVLATAAVDRERVVGVGIAAPGPIDIERGVIVDPPNLGAWHRVPLQRSVSESTGLPVVLDKDVTAAAVAERWLSPTIRDLNFAFLYLGTGLGLGLVISGEVVRGGSGNAGEIGHIVVDPAGPPCSCGQRGCVAVTCTPAALVGEAERLSVLPRSRVGSDPRSVDDALSEIVSLARRGNALASDILERVGERISRMITVVCNLLDVDRVVVGGPLWARLSPWLESQIPLALTTRLVAHGIHDVEVVGTTLGANVGAIGAACLVLDDTLSPKTDSLLLS</sequence>
<accession>A0A1P8U6U3</accession>
<evidence type="ECO:0000256" key="1">
    <source>
        <dbReference type="ARBA" id="ARBA00006479"/>
    </source>
</evidence>
<evidence type="ECO:0000313" key="2">
    <source>
        <dbReference type="EMBL" id="APZ33842.1"/>
    </source>
</evidence>
<dbReference type="Pfam" id="PF13412">
    <property type="entry name" value="HTH_24"/>
    <property type="match status" value="1"/>
</dbReference>
<dbReference type="EMBL" id="CP018762">
    <property type="protein sequence ID" value="APZ33842.1"/>
    <property type="molecule type" value="Genomic_DNA"/>
</dbReference>
<dbReference type="AlphaFoldDB" id="A0A1P8U6U3"/>
<dbReference type="Gene3D" id="1.10.10.10">
    <property type="entry name" value="Winged helix-like DNA-binding domain superfamily/Winged helix DNA-binding domain"/>
    <property type="match status" value="1"/>
</dbReference>
<dbReference type="InterPro" id="IPR043129">
    <property type="entry name" value="ATPase_NBD"/>
</dbReference>
<dbReference type="Gene3D" id="3.30.420.40">
    <property type="match status" value="2"/>
</dbReference>
<evidence type="ECO:0000313" key="3">
    <source>
        <dbReference type="Proteomes" id="UP000187185"/>
    </source>
</evidence>
<keyword evidence="3" id="KW-1185">Reference proteome</keyword>
<dbReference type="KEGG" id="maur:BOH66_05910"/>
<proteinExistence type="inferred from homology"/>
<dbReference type="Proteomes" id="UP000187185">
    <property type="component" value="Chromosome"/>
</dbReference>
<dbReference type="InterPro" id="IPR049874">
    <property type="entry name" value="ROK_cs"/>
</dbReference>
<name>A0A1P8U6U3_9MICO</name>
<reference evidence="2 3" key="1">
    <citation type="submission" date="2016-12" db="EMBL/GenBank/DDBJ databases">
        <title>Complete genome sequence of Microbacterium aurum KACC 15219.</title>
        <authorList>
            <person name="Jung Y."/>
            <person name="Shin J.-H."/>
            <person name="Lee Y.-J."/>
            <person name="Yi H."/>
            <person name="Bahn Y.-S."/>
            <person name="Kim J.F."/>
            <person name="Lee D.-W."/>
        </authorList>
    </citation>
    <scope>NUCLEOTIDE SEQUENCE [LARGE SCALE GENOMIC DNA]</scope>
    <source>
        <strain evidence="2 3">KACC 15219</strain>
    </source>
</reference>
<dbReference type="InterPro" id="IPR036388">
    <property type="entry name" value="WH-like_DNA-bd_sf"/>
</dbReference>
<organism evidence="2 3">
    <name type="scientific">Microbacterium aurum</name>
    <dbReference type="NCBI Taxonomy" id="36805"/>
    <lineage>
        <taxon>Bacteria</taxon>
        <taxon>Bacillati</taxon>
        <taxon>Actinomycetota</taxon>
        <taxon>Actinomycetes</taxon>
        <taxon>Micrococcales</taxon>
        <taxon>Microbacteriaceae</taxon>
        <taxon>Microbacterium</taxon>
    </lineage>
</organism>
<dbReference type="PANTHER" id="PTHR18964">
    <property type="entry name" value="ROK (REPRESSOR, ORF, KINASE) FAMILY"/>
    <property type="match status" value="1"/>
</dbReference>
<dbReference type="SUPFAM" id="SSF46785">
    <property type="entry name" value="Winged helix' DNA-binding domain"/>
    <property type="match status" value="1"/>
</dbReference>
<dbReference type="InterPro" id="IPR000600">
    <property type="entry name" value="ROK"/>
</dbReference>
<dbReference type="SUPFAM" id="SSF53067">
    <property type="entry name" value="Actin-like ATPase domain"/>
    <property type="match status" value="1"/>
</dbReference>
<dbReference type="Pfam" id="PF00480">
    <property type="entry name" value="ROK"/>
    <property type="match status" value="1"/>
</dbReference>
<protein>
    <submittedName>
        <fullName evidence="2">Transcriptional regulator</fullName>
    </submittedName>
</protein>